<keyword evidence="5" id="KW-1185">Reference proteome</keyword>
<dbReference type="CDD" id="cd02034">
    <property type="entry name" value="CooC1"/>
    <property type="match status" value="1"/>
</dbReference>
<dbReference type="Proteomes" id="UP000298602">
    <property type="component" value="Chromosome"/>
</dbReference>
<dbReference type="InterPro" id="IPR014433">
    <property type="entry name" value="CooC"/>
</dbReference>
<protein>
    <submittedName>
        <fullName evidence="4">Carbon monoxide dehydrogenase</fullName>
    </submittedName>
</protein>
<sequence>MKIAISGKGGVGKTTLSAFLVRWFADQGKSVLAIDADPDANLGNALGVVGASEIPPITAMKDLIAERTESVPGSFGGFFKMNPKVDDLPEKVAVPCGDRIRLMIMGGVKKGGTGCVCPESVLLKNLVHHLILRRDEVVVMDMEAGVEHLGRGTARAVSALITVVEPGRRSVETALRIRRLASDIGLSKLFVVGNKIRNGKDREFLENLLPEFQFLGFLPFDEQIIEADLNGAFASNVSSETRDSLEAIARKLSSMHTAQE</sequence>
<accession>A0A4P8L3J0</accession>
<dbReference type="Gene3D" id="3.40.50.300">
    <property type="entry name" value="P-loop containing nucleotide triphosphate hydrolases"/>
    <property type="match status" value="1"/>
</dbReference>
<evidence type="ECO:0000256" key="2">
    <source>
        <dbReference type="ARBA" id="ARBA00022840"/>
    </source>
</evidence>
<dbReference type="GO" id="GO:0005524">
    <property type="term" value="F:ATP binding"/>
    <property type="evidence" value="ECO:0007669"/>
    <property type="project" value="UniProtKB-KW"/>
</dbReference>
<reference evidence="4 5" key="2">
    <citation type="submission" date="2019-05" db="EMBL/GenBank/DDBJ databases">
        <authorList>
            <person name="Suflita J.M."/>
            <person name="Marks C.R."/>
        </authorList>
    </citation>
    <scope>NUCLEOTIDE SEQUENCE [LARGE SCALE GENOMIC DNA]</scope>
    <source>
        <strain evidence="4 5">ALDC</strain>
    </source>
</reference>
<dbReference type="Pfam" id="PF01656">
    <property type="entry name" value="CbiA"/>
    <property type="match status" value="1"/>
</dbReference>
<dbReference type="PANTHER" id="PTHR43384:SF6">
    <property type="entry name" value="SEPTUM SITE-DETERMINING PROTEIN MIND HOMOLOG, CHLOROPLASTIC"/>
    <property type="match status" value="1"/>
</dbReference>
<dbReference type="InterPro" id="IPR027417">
    <property type="entry name" value="P-loop_NTPase"/>
</dbReference>
<organism evidence="4 5">
    <name type="scientific">Desulfoglaeba alkanexedens ALDC</name>
    <dbReference type="NCBI Taxonomy" id="980445"/>
    <lineage>
        <taxon>Bacteria</taxon>
        <taxon>Pseudomonadati</taxon>
        <taxon>Thermodesulfobacteriota</taxon>
        <taxon>Syntrophobacteria</taxon>
        <taxon>Syntrophobacterales</taxon>
        <taxon>Syntrophobacteraceae</taxon>
        <taxon>Desulfoglaeba</taxon>
    </lineage>
</organism>
<evidence type="ECO:0000313" key="4">
    <source>
        <dbReference type="EMBL" id="QCQ21555.1"/>
    </source>
</evidence>
<keyword evidence="2" id="KW-0067">ATP-binding</keyword>
<dbReference type="PANTHER" id="PTHR43384">
    <property type="entry name" value="SEPTUM SITE-DETERMINING PROTEIN MIND HOMOLOG, CHLOROPLASTIC-RELATED"/>
    <property type="match status" value="1"/>
</dbReference>
<dbReference type="EMBL" id="CP040098">
    <property type="protein sequence ID" value="QCQ21555.1"/>
    <property type="molecule type" value="Genomic_DNA"/>
</dbReference>
<evidence type="ECO:0000313" key="5">
    <source>
        <dbReference type="Proteomes" id="UP000298602"/>
    </source>
</evidence>
<dbReference type="GO" id="GO:0016887">
    <property type="term" value="F:ATP hydrolysis activity"/>
    <property type="evidence" value="ECO:0007669"/>
    <property type="project" value="TreeGrafter"/>
</dbReference>
<dbReference type="InterPro" id="IPR050625">
    <property type="entry name" value="ParA/MinD_ATPase"/>
</dbReference>
<dbReference type="GO" id="GO:0005829">
    <property type="term" value="C:cytosol"/>
    <property type="evidence" value="ECO:0007669"/>
    <property type="project" value="TreeGrafter"/>
</dbReference>
<name>A0A4P8L3J0_9BACT</name>
<dbReference type="OrthoDB" id="7346657at2"/>
<evidence type="ECO:0000259" key="3">
    <source>
        <dbReference type="Pfam" id="PF01656"/>
    </source>
</evidence>
<dbReference type="AlphaFoldDB" id="A0A4P8L3J0"/>
<evidence type="ECO:0000256" key="1">
    <source>
        <dbReference type="ARBA" id="ARBA00022741"/>
    </source>
</evidence>
<dbReference type="FunFam" id="3.40.50.300:FF:001573">
    <property type="entry name" value="Carbon monoxide dehydrogenase accessory protein CooC"/>
    <property type="match status" value="1"/>
</dbReference>
<feature type="domain" description="CobQ/CobB/MinD/ParA nucleotide binding" evidence="3">
    <location>
        <begin position="3"/>
        <end position="231"/>
    </location>
</feature>
<gene>
    <name evidence="4" type="ORF">FDQ92_04815</name>
</gene>
<dbReference type="InterPro" id="IPR002586">
    <property type="entry name" value="CobQ/CobB/MinD/ParA_Nub-bd_dom"/>
</dbReference>
<proteinExistence type="predicted"/>
<dbReference type="KEGG" id="dax:FDQ92_04815"/>
<dbReference type="PIRSF" id="PIRSF005647">
    <property type="entry name" value="CooC"/>
    <property type="match status" value="1"/>
</dbReference>
<dbReference type="SUPFAM" id="SSF52540">
    <property type="entry name" value="P-loop containing nucleoside triphosphate hydrolases"/>
    <property type="match status" value="1"/>
</dbReference>
<dbReference type="RefSeq" id="WP_137423524.1">
    <property type="nucleotide sequence ID" value="NZ_CP040098.1"/>
</dbReference>
<dbReference type="GO" id="GO:0051782">
    <property type="term" value="P:negative regulation of cell division"/>
    <property type="evidence" value="ECO:0007669"/>
    <property type="project" value="TreeGrafter"/>
</dbReference>
<keyword evidence="1" id="KW-0547">Nucleotide-binding</keyword>
<dbReference type="GO" id="GO:0009898">
    <property type="term" value="C:cytoplasmic side of plasma membrane"/>
    <property type="evidence" value="ECO:0007669"/>
    <property type="project" value="TreeGrafter"/>
</dbReference>
<reference evidence="4 5" key="1">
    <citation type="submission" date="2019-05" db="EMBL/GenBank/DDBJ databases">
        <title>The Complete Genome Sequence of the n-alkane-degrading Desulfoglaeba alkanexedens ALDC reveals multiple alkylsuccinate synthase gene clusters.</title>
        <authorList>
            <person name="Callaghan A.V."/>
            <person name="Davidova I.A."/>
            <person name="Duncan K.E."/>
            <person name="Morris B."/>
            <person name="McInerney M.J."/>
        </authorList>
    </citation>
    <scope>NUCLEOTIDE SEQUENCE [LARGE SCALE GENOMIC DNA]</scope>
    <source>
        <strain evidence="4 5">ALDC</strain>
    </source>
</reference>